<sequence length="145" mass="16158">MSVTTALQDHHHHCDDDFASTEEAAQRGDWPACATAFAKLHDDMQCHFHIEEDVLFAAFEAETGMAGGPTEVMRHEHKQMLELLKQLETALQNKDKDEFGGVAETLLVLMQQHNMKEENILYPMCDQALGGNQEVAASINQGLHA</sequence>
<dbReference type="PANTHER" id="PTHR39966">
    <property type="entry name" value="BLL2471 PROTEIN-RELATED"/>
    <property type="match status" value="1"/>
</dbReference>
<dbReference type="Pfam" id="PF01814">
    <property type="entry name" value="Hemerythrin"/>
    <property type="match status" value="1"/>
</dbReference>
<evidence type="ECO:0000259" key="1">
    <source>
        <dbReference type="Pfam" id="PF01814"/>
    </source>
</evidence>
<reference evidence="2" key="1">
    <citation type="submission" date="2021-04" db="EMBL/GenBank/DDBJ databases">
        <authorList>
            <person name="Hornung B."/>
        </authorList>
    </citation>
    <scope>NUCLEOTIDE SEQUENCE</scope>
    <source>
        <strain evidence="2">G5G6</strain>
    </source>
</reference>
<gene>
    <name evidence="2" type="ORF">GTOL_13128</name>
</gene>
<dbReference type="EMBL" id="CAJQUM010000001">
    <property type="protein sequence ID" value="CAG4885245.1"/>
    <property type="molecule type" value="Genomic_DNA"/>
</dbReference>
<organism evidence="2 3">
    <name type="scientific">Georgfuchsia toluolica</name>
    <dbReference type="NCBI Taxonomy" id="424218"/>
    <lineage>
        <taxon>Bacteria</taxon>
        <taxon>Pseudomonadati</taxon>
        <taxon>Pseudomonadota</taxon>
        <taxon>Betaproteobacteria</taxon>
        <taxon>Nitrosomonadales</taxon>
        <taxon>Sterolibacteriaceae</taxon>
        <taxon>Georgfuchsia</taxon>
    </lineage>
</organism>
<dbReference type="Proteomes" id="UP000742786">
    <property type="component" value="Unassembled WGS sequence"/>
</dbReference>
<protein>
    <recommendedName>
        <fullName evidence="1">Hemerythrin-like domain-containing protein</fullName>
    </recommendedName>
</protein>
<feature type="domain" description="Hemerythrin-like" evidence="1">
    <location>
        <begin position="4"/>
        <end position="125"/>
    </location>
</feature>
<evidence type="ECO:0000313" key="2">
    <source>
        <dbReference type="EMBL" id="CAG4885245.1"/>
    </source>
</evidence>
<evidence type="ECO:0000313" key="3">
    <source>
        <dbReference type="Proteomes" id="UP000742786"/>
    </source>
</evidence>
<dbReference type="Gene3D" id="1.20.120.520">
    <property type="entry name" value="nmb1532 protein domain like"/>
    <property type="match status" value="1"/>
</dbReference>
<dbReference type="PANTHER" id="PTHR39966:SF3">
    <property type="entry name" value="DUF438 DOMAIN-CONTAINING PROTEIN"/>
    <property type="match status" value="1"/>
</dbReference>
<keyword evidence="3" id="KW-1185">Reference proteome</keyword>
<dbReference type="GO" id="GO:0005886">
    <property type="term" value="C:plasma membrane"/>
    <property type="evidence" value="ECO:0007669"/>
    <property type="project" value="TreeGrafter"/>
</dbReference>
<accession>A0A916J750</accession>
<dbReference type="RefSeq" id="WP_220637007.1">
    <property type="nucleotide sequence ID" value="NZ_CAJQUM010000001.1"/>
</dbReference>
<name>A0A916J750_9PROT</name>
<dbReference type="AlphaFoldDB" id="A0A916J750"/>
<proteinExistence type="predicted"/>
<comment type="caution">
    <text evidence="2">The sequence shown here is derived from an EMBL/GenBank/DDBJ whole genome shotgun (WGS) entry which is preliminary data.</text>
</comment>
<dbReference type="InterPro" id="IPR012312">
    <property type="entry name" value="Hemerythrin-like"/>
</dbReference>